<protein>
    <submittedName>
        <fullName evidence="11">Glycosyltransferase family 39 protein</fullName>
    </submittedName>
</protein>
<keyword evidence="3" id="KW-0328">Glycosyltransferase</keyword>
<reference evidence="11 12" key="1">
    <citation type="submission" date="2020-02" db="EMBL/GenBank/DDBJ databases">
        <title>Genome sequence of the type strain DSM 27180 of Arthrobacter silviterrae.</title>
        <authorList>
            <person name="Gao J."/>
            <person name="Sun J."/>
        </authorList>
    </citation>
    <scope>NUCLEOTIDE SEQUENCE [LARGE SCALE GENOMIC DNA]</scope>
    <source>
        <strain evidence="11 12">DSM 27180</strain>
    </source>
</reference>
<dbReference type="Proteomes" id="UP000479226">
    <property type="component" value="Unassembled WGS sequence"/>
</dbReference>
<keyword evidence="4" id="KW-0808">Transferase</keyword>
<dbReference type="RefSeq" id="WP_165182508.1">
    <property type="nucleotide sequence ID" value="NZ_JAAKZI010000021.1"/>
</dbReference>
<accession>A0ABX0DCC3</accession>
<name>A0ABX0DCC3_9MICC</name>
<evidence type="ECO:0000256" key="1">
    <source>
        <dbReference type="ARBA" id="ARBA00004651"/>
    </source>
</evidence>
<dbReference type="InterPro" id="IPR038731">
    <property type="entry name" value="RgtA/B/C-like"/>
</dbReference>
<dbReference type="PANTHER" id="PTHR33908:SF11">
    <property type="entry name" value="MEMBRANE PROTEIN"/>
    <property type="match status" value="1"/>
</dbReference>
<feature type="transmembrane region" description="Helical" evidence="9">
    <location>
        <begin position="169"/>
        <end position="199"/>
    </location>
</feature>
<evidence type="ECO:0000256" key="8">
    <source>
        <dbReference type="SAM" id="MobiDB-lite"/>
    </source>
</evidence>
<evidence type="ECO:0000259" key="10">
    <source>
        <dbReference type="Pfam" id="PF13231"/>
    </source>
</evidence>
<feature type="domain" description="Glycosyltransferase RgtA/B/C/D-like" evidence="10">
    <location>
        <begin position="70"/>
        <end position="229"/>
    </location>
</feature>
<keyword evidence="2" id="KW-1003">Cell membrane</keyword>
<comment type="caution">
    <text evidence="11">The sequence shown here is derived from an EMBL/GenBank/DDBJ whole genome shotgun (WGS) entry which is preliminary data.</text>
</comment>
<feature type="transmembrane region" description="Helical" evidence="9">
    <location>
        <begin position="211"/>
        <end position="235"/>
    </location>
</feature>
<feature type="transmembrane region" description="Helical" evidence="9">
    <location>
        <begin position="255"/>
        <end position="280"/>
    </location>
</feature>
<feature type="transmembrane region" description="Helical" evidence="9">
    <location>
        <begin position="123"/>
        <end position="142"/>
    </location>
</feature>
<feature type="transmembrane region" description="Helical" evidence="9">
    <location>
        <begin position="25"/>
        <end position="50"/>
    </location>
</feature>
<proteinExistence type="predicted"/>
<keyword evidence="6 9" id="KW-1133">Transmembrane helix</keyword>
<gene>
    <name evidence="11" type="ORF">G6N77_12540</name>
</gene>
<evidence type="ECO:0000256" key="3">
    <source>
        <dbReference type="ARBA" id="ARBA00022676"/>
    </source>
</evidence>
<feature type="transmembrane region" description="Helical" evidence="9">
    <location>
        <begin position="340"/>
        <end position="360"/>
    </location>
</feature>
<evidence type="ECO:0000313" key="12">
    <source>
        <dbReference type="Proteomes" id="UP000479226"/>
    </source>
</evidence>
<keyword evidence="5 9" id="KW-0812">Transmembrane</keyword>
<comment type="subcellular location">
    <subcellularLocation>
        <location evidence="1">Cell membrane</location>
        <topology evidence="1">Multi-pass membrane protein</topology>
    </subcellularLocation>
</comment>
<keyword evidence="7 9" id="KW-0472">Membrane</keyword>
<sequence length="506" mass="53775">MTPSPRTRPGRSGQGQHPGSLRRPFAWRAVSAVLAVDAALFLATLTQYGYHRDELYFRILSMHPAWGYVDQSPLTPMVVRAGIWALGDNLWAVRVPAMLFALGAVALTALLAAELGGGSRAQLLAAAGISSTFVFIAGHILLTASPDMPAWLGFILFASRALLRNRPRWWLAAGIVAGLASYNKWLIALLLIGFLAGLLLSGPRRALAGRWLWAGVLAAVVVGAPNFIYQLTAGWPEVTMAGALANDKGGGDKAYFVPFQLILLGFTVAPIWVAGFTALFRRREWRPVRAFAWAYPAVCLIVLATGGQPYYTFGLLAFAYAAGSVVAVQWARDRAVRRAGLWAAVGVAAAMAVVVALPVIPAASLPPVIATVNQTARDSVGWPAYVAEVARVYGALTPAERAHTVLLAQNYGEAGALDRFGPGLGLPAVFSGHNQLHAYGPPPAAATTAISVGFDDLSADFSSCTVEARLDNGEGVQNEEQGRAVMVCRGLRAPWAALWPGMQHYG</sequence>
<evidence type="ECO:0000256" key="6">
    <source>
        <dbReference type="ARBA" id="ARBA00022989"/>
    </source>
</evidence>
<dbReference type="PANTHER" id="PTHR33908">
    <property type="entry name" value="MANNOSYLTRANSFERASE YKCB-RELATED"/>
    <property type="match status" value="1"/>
</dbReference>
<organism evidence="11 12">
    <name type="scientific">Arthrobacter silviterrae</name>
    <dbReference type="NCBI Taxonomy" id="2026658"/>
    <lineage>
        <taxon>Bacteria</taxon>
        <taxon>Bacillati</taxon>
        <taxon>Actinomycetota</taxon>
        <taxon>Actinomycetes</taxon>
        <taxon>Micrococcales</taxon>
        <taxon>Micrococcaceae</taxon>
        <taxon>Arthrobacter</taxon>
    </lineage>
</organism>
<keyword evidence="12" id="KW-1185">Reference proteome</keyword>
<feature type="transmembrane region" description="Helical" evidence="9">
    <location>
        <begin position="310"/>
        <end position="328"/>
    </location>
</feature>
<evidence type="ECO:0000256" key="5">
    <source>
        <dbReference type="ARBA" id="ARBA00022692"/>
    </source>
</evidence>
<dbReference type="EMBL" id="JAAKZI010000021">
    <property type="protein sequence ID" value="NGN84278.1"/>
    <property type="molecule type" value="Genomic_DNA"/>
</dbReference>
<dbReference type="Pfam" id="PF13231">
    <property type="entry name" value="PMT_2"/>
    <property type="match status" value="1"/>
</dbReference>
<dbReference type="InterPro" id="IPR050297">
    <property type="entry name" value="LipidA_mod_glycosyltrf_83"/>
</dbReference>
<evidence type="ECO:0000256" key="9">
    <source>
        <dbReference type="SAM" id="Phobius"/>
    </source>
</evidence>
<feature type="region of interest" description="Disordered" evidence="8">
    <location>
        <begin position="1"/>
        <end position="20"/>
    </location>
</feature>
<feature type="transmembrane region" description="Helical" evidence="9">
    <location>
        <begin position="91"/>
        <end position="111"/>
    </location>
</feature>
<evidence type="ECO:0000313" key="11">
    <source>
        <dbReference type="EMBL" id="NGN84278.1"/>
    </source>
</evidence>
<feature type="transmembrane region" description="Helical" evidence="9">
    <location>
        <begin position="287"/>
        <end position="304"/>
    </location>
</feature>
<evidence type="ECO:0000256" key="7">
    <source>
        <dbReference type="ARBA" id="ARBA00023136"/>
    </source>
</evidence>
<evidence type="ECO:0000256" key="2">
    <source>
        <dbReference type="ARBA" id="ARBA00022475"/>
    </source>
</evidence>
<evidence type="ECO:0000256" key="4">
    <source>
        <dbReference type="ARBA" id="ARBA00022679"/>
    </source>
</evidence>